<dbReference type="EMBL" id="MN740284">
    <property type="protein sequence ID" value="QHT97891.1"/>
    <property type="molecule type" value="Genomic_DNA"/>
</dbReference>
<protein>
    <recommendedName>
        <fullName evidence="1">Beta-lactamase-related domain-containing protein</fullName>
    </recommendedName>
</protein>
<accession>A0A6C0IX63</accession>
<dbReference type="AlphaFoldDB" id="A0A6C0IX63"/>
<evidence type="ECO:0000313" key="2">
    <source>
        <dbReference type="EMBL" id="QHT97891.1"/>
    </source>
</evidence>
<dbReference type="Gene3D" id="3.40.710.10">
    <property type="entry name" value="DD-peptidase/beta-lactamase superfamily"/>
    <property type="match status" value="2"/>
</dbReference>
<feature type="domain" description="Beta-lactamase-related" evidence="1">
    <location>
        <begin position="22"/>
        <end position="95"/>
    </location>
</feature>
<dbReference type="InterPro" id="IPR050789">
    <property type="entry name" value="Diverse_Enzym_Activities"/>
</dbReference>
<name>A0A6C0IX63_9ZZZZ</name>
<reference evidence="2" key="1">
    <citation type="journal article" date="2020" name="Nature">
        <title>Giant virus diversity and host interactions through global metagenomics.</title>
        <authorList>
            <person name="Schulz F."/>
            <person name="Roux S."/>
            <person name="Paez-Espino D."/>
            <person name="Jungbluth S."/>
            <person name="Walsh D.A."/>
            <person name="Denef V.J."/>
            <person name="McMahon K.D."/>
            <person name="Konstantinidis K.T."/>
            <person name="Eloe-Fadrosh E.A."/>
            <person name="Kyrpides N.C."/>
            <person name="Woyke T."/>
        </authorList>
    </citation>
    <scope>NUCLEOTIDE SEQUENCE</scope>
    <source>
        <strain evidence="2">GVMAG-M-3300025572-1</strain>
    </source>
</reference>
<proteinExistence type="predicted"/>
<dbReference type="InterPro" id="IPR012338">
    <property type="entry name" value="Beta-lactam/transpept-like"/>
</dbReference>
<dbReference type="PANTHER" id="PTHR43283">
    <property type="entry name" value="BETA-LACTAMASE-RELATED"/>
    <property type="match status" value="1"/>
</dbReference>
<sequence length="553" mass="60222">MDSRRRQAIKNKLENYINAGSLLGGGISGAGRNTKYTYVAGHRDIAKTQPFTEDTIIRCASDSKIMGTVAFLKLIERGEIDGKENLSTWIPAFANTKVIDPYFPLVQSTLTNPFLATESSAVLSVTQIAHGLVTGDVVGFQNSGDVQGVSAAVINQVYTVTVVDDDHYTVTLPLPASGTSPSGEGGSVLVVRLSAGVKQTSYQGVIHYYKEIALKRPITIWHVLTHTLGYLYNQIALGVASGYADGRDDPLRVKKSLIQAGILQSLLLPAAFPLVFIPGTYPSIKDWAATLATVPLLFQPGEDWCYGPSLSILGALIEYIDGRDLETYFRQEITEPLGMKDTGFFIQDDDPKRNDKLSRIQTLTLTVAPGVFLDVNTIIPGLGDYFYGSSHPRNLPLIDGGIYSTLADREKFYKMLLNKGQYKSKGSESKFLISPAMISLLSHNRILDLIPGATFPPIKNAKWGLGVAVGAGMDAFYPLMGETKNSIFWGGFFGTNFTVDWTNQSFSNFVVNTLSPTNLGARLITLHYAALEEIQSNDDNVSSNASESVSIYH</sequence>
<evidence type="ECO:0000259" key="1">
    <source>
        <dbReference type="Pfam" id="PF00144"/>
    </source>
</evidence>
<dbReference type="Gene3D" id="2.40.30.20">
    <property type="match status" value="1"/>
</dbReference>
<dbReference type="InterPro" id="IPR023366">
    <property type="entry name" value="ATP_synth_asu-like_sf"/>
</dbReference>
<dbReference type="SUPFAM" id="SSF56601">
    <property type="entry name" value="beta-lactamase/transpeptidase-like"/>
    <property type="match status" value="2"/>
</dbReference>
<dbReference type="InterPro" id="IPR001466">
    <property type="entry name" value="Beta-lactam-related"/>
</dbReference>
<feature type="domain" description="Beta-lactamase-related" evidence="1">
    <location>
        <begin position="213"/>
        <end position="522"/>
    </location>
</feature>
<dbReference type="PANTHER" id="PTHR43283:SF3">
    <property type="entry name" value="BETA-LACTAMASE FAMILY PROTEIN (AFU_ORTHOLOGUE AFUA_5G07500)"/>
    <property type="match status" value="1"/>
</dbReference>
<organism evidence="2">
    <name type="scientific">viral metagenome</name>
    <dbReference type="NCBI Taxonomy" id="1070528"/>
    <lineage>
        <taxon>unclassified sequences</taxon>
        <taxon>metagenomes</taxon>
        <taxon>organismal metagenomes</taxon>
    </lineage>
</organism>
<dbReference type="Pfam" id="PF00144">
    <property type="entry name" value="Beta-lactamase"/>
    <property type="match status" value="2"/>
</dbReference>